<keyword evidence="5" id="KW-0449">Lipoprotein</keyword>
<keyword evidence="3 6" id="KW-0732">Signal</keyword>
<evidence type="ECO:0000256" key="3">
    <source>
        <dbReference type="ARBA" id="ARBA00022729"/>
    </source>
</evidence>
<keyword evidence="9" id="KW-1185">Reference proteome</keyword>
<evidence type="ECO:0000259" key="7">
    <source>
        <dbReference type="Pfam" id="PF02608"/>
    </source>
</evidence>
<accession>I0R839</accession>
<dbReference type="Pfam" id="PF02608">
    <property type="entry name" value="Bmp"/>
    <property type="match status" value="1"/>
</dbReference>
<dbReference type="InterPro" id="IPR003760">
    <property type="entry name" value="PnrA-like"/>
</dbReference>
<evidence type="ECO:0000256" key="1">
    <source>
        <dbReference type="ARBA" id="ARBA00004236"/>
    </source>
</evidence>
<comment type="caution">
    <text evidence="8">The sequence shown here is derived from an EMBL/GenBank/DDBJ whole genome shotgun (WGS) entry which is preliminary data.</text>
</comment>
<proteinExistence type="predicted"/>
<comment type="subcellular location">
    <subcellularLocation>
        <location evidence="1">Cell membrane</location>
    </subcellularLocation>
</comment>
<evidence type="ECO:0000256" key="2">
    <source>
        <dbReference type="ARBA" id="ARBA00022475"/>
    </source>
</evidence>
<feature type="domain" description="ABC transporter substrate-binding protein PnrA-like" evidence="7">
    <location>
        <begin position="43"/>
        <end position="337"/>
    </location>
</feature>
<dbReference type="PANTHER" id="PTHR34296">
    <property type="entry name" value="TRANSCRIPTIONAL ACTIVATOR PROTEIN MED"/>
    <property type="match status" value="1"/>
</dbReference>
<evidence type="ECO:0000313" key="9">
    <source>
        <dbReference type="Proteomes" id="UP000005039"/>
    </source>
</evidence>
<dbReference type="AlphaFoldDB" id="I0R839"/>
<feature type="chain" id="PRO_5039623503" evidence="6">
    <location>
        <begin position="23"/>
        <end position="349"/>
    </location>
</feature>
<dbReference type="eggNOG" id="COG1744">
    <property type="taxonomic scope" value="Bacteria"/>
</dbReference>
<evidence type="ECO:0000313" key="8">
    <source>
        <dbReference type="EMBL" id="EIC95847.1"/>
    </source>
</evidence>
<evidence type="ECO:0000256" key="6">
    <source>
        <dbReference type="SAM" id="SignalP"/>
    </source>
</evidence>
<feature type="signal peptide" evidence="6">
    <location>
        <begin position="1"/>
        <end position="22"/>
    </location>
</feature>
<dbReference type="OrthoDB" id="9769871at2"/>
<dbReference type="PANTHER" id="PTHR34296:SF2">
    <property type="entry name" value="ABC TRANSPORTER GUANOSINE-BINDING PROTEIN NUPN"/>
    <property type="match status" value="1"/>
</dbReference>
<protein>
    <submittedName>
        <fullName evidence="8">Basic membrane protein</fullName>
    </submittedName>
</protein>
<dbReference type="Proteomes" id="UP000005039">
    <property type="component" value="Unassembled WGS sequence"/>
</dbReference>
<dbReference type="PATRIC" id="fig|1095750.3.peg.1385"/>
<keyword evidence="4" id="KW-0472">Membrane</keyword>
<evidence type="ECO:0000256" key="5">
    <source>
        <dbReference type="ARBA" id="ARBA00023288"/>
    </source>
</evidence>
<name>I0R839_9FIRM</name>
<dbReference type="PROSITE" id="PS51257">
    <property type="entry name" value="PROKAR_LIPOPROTEIN"/>
    <property type="match status" value="1"/>
</dbReference>
<sequence>MMKFKKAISMLMVAVMVFAVSACGGGKPAKSEEDGKTVANGKYKVAFILNCSINDGGWGSACYGELVSACEKNADWSMEYTDNLSQDGYYDAMVAYCNAGFNLIYAPGGEYTDAVLQVANEYPDIAFAILNGDADVPEKATNKNVSSLLPNAKQIGWIAGALAGLMSDTGTIAFIGGMELTTTVAKYDGYAEAAKYVADKEGKSINVLDAVYANSFDDSSKGIEFANAMMEQNADVFFGDASAVDSGARQAIDKHNSEKGKVEVYDIGQPADILGQNECVIGSQITDNSSLIELSFKAVEQGKFGGEVLYGDLQNGVLSVGKLSELVPSDKQEKYNDYIKQMKEDTFMK</sequence>
<dbReference type="EMBL" id="AJGH01000064">
    <property type="protein sequence ID" value="EIC95847.1"/>
    <property type="molecule type" value="Genomic_DNA"/>
</dbReference>
<dbReference type="CDD" id="cd06304">
    <property type="entry name" value="PBP1_BmpA_Med_PnrA-like"/>
    <property type="match status" value="1"/>
</dbReference>
<keyword evidence="2" id="KW-1003">Cell membrane</keyword>
<dbReference type="Gene3D" id="3.40.50.2300">
    <property type="match status" value="2"/>
</dbReference>
<gene>
    <name evidence="8" type="ORF">HMPREF9970_0420</name>
</gene>
<dbReference type="GO" id="GO:0005886">
    <property type="term" value="C:plasma membrane"/>
    <property type="evidence" value="ECO:0007669"/>
    <property type="project" value="UniProtKB-SubCell"/>
</dbReference>
<organism evidence="8 9">
    <name type="scientific">Lachnoanaerobaculum saburreum F0468</name>
    <dbReference type="NCBI Taxonomy" id="1095750"/>
    <lineage>
        <taxon>Bacteria</taxon>
        <taxon>Bacillati</taxon>
        <taxon>Bacillota</taxon>
        <taxon>Clostridia</taxon>
        <taxon>Lachnospirales</taxon>
        <taxon>Lachnospiraceae</taxon>
        <taxon>Lachnoanaerobaculum</taxon>
    </lineage>
</organism>
<reference evidence="8 9" key="1">
    <citation type="submission" date="2012-03" db="EMBL/GenBank/DDBJ databases">
        <authorList>
            <person name="Durkin A.S."/>
            <person name="McCorrison J."/>
            <person name="Torralba M."/>
            <person name="Gillis M."/>
            <person name="Methe B."/>
            <person name="Sutton G."/>
            <person name="Nelson K.E."/>
        </authorList>
    </citation>
    <scope>NUCLEOTIDE SEQUENCE [LARGE SCALE GENOMIC DNA]</scope>
    <source>
        <strain evidence="8 9">F0468</strain>
    </source>
</reference>
<evidence type="ECO:0000256" key="4">
    <source>
        <dbReference type="ARBA" id="ARBA00023136"/>
    </source>
</evidence>
<dbReference type="RefSeq" id="WP_008753956.1">
    <property type="nucleotide sequence ID" value="NZ_AJGH01000064.1"/>
</dbReference>
<dbReference type="InterPro" id="IPR050957">
    <property type="entry name" value="BMP_lipoprotein"/>
</dbReference>